<dbReference type="InterPro" id="IPR036397">
    <property type="entry name" value="RNaseH_sf"/>
</dbReference>
<evidence type="ECO:0000259" key="4">
    <source>
        <dbReference type="SMART" id="SM00479"/>
    </source>
</evidence>
<evidence type="ECO:0000256" key="2">
    <source>
        <dbReference type="ARBA" id="ARBA00022801"/>
    </source>
</evidence>
<dbReference type="Pfam" id="PF00929">
    <property type="entry name" value="RNase_T"/>
    <property type="match status" value="1"/>
</dbReference>
<organism evidence="5 6">
    <name type="scientific">Aristolochia fimbriata</name>
    <name type="common">White veined hardy Dutchman's pipe vine</name>
    <dbReference type="NCBI Taxonomy" id="158543"/>
    <lineage>
        <taxon>Eukaryota</taxon>
        <taxon>Viridiplantae</taxon>
        <taxon>Streptophyta</taxon>
        <taxon>Embryophyta</taxon>
        <taxon>Tracheophyta</taxon>
        <taxon>Spermatophyta</taxon>
        <taxon>Magnoliopsida</taxon>
        <taxon>Magnoliidae</taxon>
        <taxon>Piperales</taxon>
        <taxon>Aristolochiaceae</taxon>
        <taxon>Aristolochia</taxon>
    </lineage>
</organism>
<evidence type="ECO:0000256" key="1">
    <source>
        <dbReference type="ARBA" id="ARBA00022722"/>
    </source>
</evidence>
<dbReference type="InterPro" id="IPR012337">
    <property type="entry name" value="RNaseH-like_sf"/>
</dbReference>
<keyword evidence="6" id="KW-1185">Reference proteome</keyword>
<evidence type="ECO:0000256" key="3">
    <source>
        <dbReference type="ARBA" id="ARBA00022839"/>
    </source>
</evidence>
<dbReference type="PANTHER" id="PTHR23044">
    <property type="entry name" value="3'-5' EXONUCLEASE ERI1-RELATED"/>
    <property type="match status" value="1"/>
</dbReference>
<protein>
    <recommendedName>
        <fullName evidence="4">Exonuclease domain-containing protein</fullName>
    </recommendedName>
</protein>
<keyword evidence="3" id="KW-0269">Exonuclease</keyword>
<evidence type="ECO:0000313" key="5">
    <source>
        <dbReference type="EMBL" id="KAG9447776.1"/>
    </source>
</evidence>
<comment type="caution">
    <text evidence="5">The sequence shown here is derived from an EMBL/GenBank/DDBJ whole genome shotgun (WGS) entry which is preliminary data.</text>
</comment>
<dbReference type="FunFam" id="3.30.420.10:FF:000096">
    <property type="entry name" value="Uncharacterized exonuclease domain-containing protein At3g15140"/>
    <property type="match status" value="1"/>
</dbReference>
<dbReference type="InterPro" id="IPR013520">
    <property type="entry name" value="Ribonucl_H"/>
</dbReference>
<dbReference type="SMART" id="SM00479">
    <property type="entry name" value="EXOIII"/>
    <property type="match status" value="1"/>
</dbReference>
<gene>
    <name evidence="5" type="ORF">H6P81_013904</name>
</gene>
<name>A0AAV7EIU7_ARIFI</name>
<keyword evidence="2" id="KW-0378">Hydrolase</keyword>
<dbReference type="Proteomes" id="UP000825729">
    <property type="component" value="Unassembled WGS sequence"/>
</dbReference>
<dbReference type="PANTHER" id="PTHR23044:SF61">
    <property type="entry name" value="3'-5' EXORIBONUCLEASE 1-RELATED"/>
    <property type="match status" value="1"/>
</dbReference>
<accession>A0AAV7EIU7</accession>
<reference evidence="5 6" key="1">
    <citation type="submission" date="2021-07" db="EMBL/GenBank/DDBJ databases">
        <title>The Aristolochia fimbriata genome: insights into angiosperm evolution, floral development and chemical biosynthesis.</title>
        <authorList>
            <person name="Jiao Y."/>
        </authorList>
    </citation>
    <scope>NUCLEOTIDE SEQUENCE [LARGE SCALE GENOMIC DNA]</scope>
    <source>
        <strain evidence="5">IBCAS-2021</strain>
        <tissue evidence="5">Leaf</tissue>
    </source>
</reference>
<dbReference type="CDD" id="cd06133">
    <property type="entry name" value="ERI-1_3'hExo_like"/>
    <property type="match status" value="1"/>
</dbReference>
<keyword evidence="1" id="KW-0540">Nuclease</keyword>
<dbReference type="EMBL" id="JAINDJ010000005">
    <property type="protein sequence ID" value="KAG9447776.1"/>
    <property type="molecule type" value="Genomic_DNA"/>
</dbReference>
<dbReference type="InterPro" id="IPR047201">
    <property type="entry name" value="ERI-1_3'hExo-like"/>
</dbReference>
<dbReference type="SUPFAM" id="SSF53098">
    <property type="entry name" value="Ribonuclease H-like"/>
    <property type="match status" value="1"/>
</dbReference>
<dbReference type="InterPro" id="IPR051274">
    <property type="entry name" value="3-5_Exoribonuclease"/>
</dbReference>
<evidence type="ECO:0000313" key="6">
    <source>
        <dbReference type="Proteomes" id="UP000825729"/>
    </source>
</evidence>
<dbReference type="GO" id="GO:0003676">
    <property type="term" value="F:nucleic acid binding"/>
    <property type="evidence" value="ECO:0007669"/>
    <property type="project" value="InterPro"/>
</dbReference>
<proteinExistence type="predicted"/>
<feature type="domain" description="Exonuclease" evidence="4">
    <location>
        <begin position="163"/>
        <end position="348"/>
    </location>
</feature>
<sequence>MKRTIELLIVPVVGNCAVRTSEAICLDRRRRPTMGSFRPLCRCSSRVFASTSIHAIGAVLLFPRSFSLPLSPTRKLTVAAAVSTSALSMINPSSSYSQSSTEPETMMAPSTPRWKPTCLYYTQGQCTMMNEPMHLEKFNHDLSPELQVKANEVNNLQSQQLDYLLVLDLEGKVEILEFPVVMIDAKTMNYVDFFHRFVRPVEMSENRINEYIEGKYGKLGVNRVWHDTAIPFTNVLEQFEDWIIHHRLWKKEAGRSLCRAAFVTCGNWDLKTKVPEQCKVSHIKIPPYFMEWINLKDIYLNFYRRKAMGMRSMMNQLGIPLMGSHHLGIDDTKNIAKVVQRMLADGAVLQITARRNPKSLDHVEFLFKDRIR</sequence>
<dbReference type="Gene3D" id="3.30.420.10">
    <property type="entry name" value="Ribonuclease H-like superfamily/Ribonuclease H"/>
    <property type="match status" value="1"/>
</dbReference>
<dbReference type="AlphaFoldDB" id="A0AAV7EIU7"/>
<dbReference type="GO" id="GO:0000175">
    <property type="term" value="F:3'-5'-RNA exonuclease activity"/>
    <property type="evidence" value="ECO:0007669"/>
    <property type="project" value="InterPro"/>
</dbReference>